<gene>
    <name evidence="6" type="primary">lptE</name>
    <name evidence="8" type="ORF">NG42_12730</name>
    <name evidence="9" type="ORF">NG43_10395</name>
</gene>
<dbReference type="GO" id="GO:0009279">
    <property type="term" value="C:cell outer membrane"/>
    <property type="evidence" value="ECO:0007669"/>
    <property type="project" value="UniProtKB-SubCell"/>
</dbReference>
<feature type="region of interest" description="Disordered" evidence="7">
    <location>
        <begin position="174"/>
        <end position="201"/>
    </location>
</feature>
<comment type="function">
    <text evidence="6">Together with LptD, is involved in the assembly of lipopolysaccharide (LPS) at the surface of the outer membrane. Required for the proper assembly of LptD. Binds LPS and may serve as the LPS recognition site at the outer membrane.</text>
</comment>
<dbReference type="GO" id="GO:0043165">
    <property type="term" value="P:Gram-negative-bacterium-type cell outer membrane assembly"/>
    <property type="evidence" value="ECO:0007669"/>
    <property type="project" value="UniProtKB-UniRule"/>
</dbReference>
<keyword evidence="11" id="KW-1185">Reference proteome</keyword>
<keyword evidence="2 6" id="KW-0472">Membrane</keyword>
<evidence type="ECO:0000313" key="10">
    <source>
        <dbReference type="Proteomes" id="UP000036851"/>
    </source>
</evidence>
<evidence type="ECO:0000313" key="9">
    <source>
        <dbReference type="EMBL" id="KOC93439.1"/>
    </source>
</evidence>
<evidence type="ECO:0000256" key="4">
    <source>
        <dbReference type="ARBA" id="ARBA00023237"/>
    </source>
</evidence>
<evidence type="ECO:0000256" key="7">
    <source>
        <dbReference type="SAM" id="MobiDB-lite"/>
    </source>
</evidence>
<dbReference type="OrthoDB" id="5801564at2"/>
<dbReference type="AlphaFoldDB" id="A0A0L7TDK0"/>
<comment type="subcellular location">
    <subcellularLocation>
        <location evidence="6">Cell outer membrane</location>
        <topology evidence="6">Lipid-anchor</topology>
    </subcellularLocation>
</comment>
<dbReference type="EMBL" id="JRXF01000014">
    <property type="protein sequence ID" value="KOC93439.1"/>
    <property type="molecule type" value="Genomic_DNA"/>
</dbReference>
<dbReference type="HAMAP" id="MF_01186">
    <property type="entry name" value="LPS_assembly_LptE"/>
    <property type="match status" value="1"/>
</dbReference>
<dbReference type="Proteomes" id="UP000037088">
    <property type="component" value="Unassembled WGS sequence"/>
</dbReference>
<dbReference type="GO" id="GO:1990351">
    <property type="term" value="C:transporter complex"/>
    <property type="evidence" value="ECO:0007669"/>
    <property type="project" value="TreeGrafter"/>
</dbReference>
<keyword evidence="5 6" id="KW-0449">Lipoprotein</keyword>
<keyword evidence="3 6" id="KW-0564">Palmitate</keyword>
<dbReference type="PATRIC" id="fig|1560201.3.peg.2719"/>
<evidence type="ECO:0000313" key="11">
    <source>
        <dbReference type="Proteomes" id="UP000037088"/>
    </source>
</evidence>
<dbReference type="Proteomes" id="UP000036851">
    <property type="component" value="Unassembled WGS sequence"/>
</dbReference>
<dbReference type="NCBIfam" id="NF008062">
    <property type="entry name" value="PRK10796.1"/>
    <property type="match status" value="1"/>
</dbReference>
<evidence type="ECO:0000313" key="8">
    <source>
        <dbReference type="EMBL" id="KOC89422.1"/>
    </source>
</evidence>
<comment type="subunit">
    <text evidence="6">Component of the lipopolysaccharide transport and assembly complex. Interacts with LptD.</text>
</comment>
<evidence type="ECO:0000256" key="1">
    <source>
        <dbReference type="ARBA" id="ARBA00022729"/>
    </source>
</evidence>
<dbReference type="GO" id="GO:0015920">
    <property type="term" value="P:lipopolysaccharide transport"/>
    <property type="evidence" value="ECO:0007669"/>
    <property type="project" value="TreeGrafter"/>
</dbReference>
<proteinExistence type="inferred from homology"/>
<keyword evidence="1 6" id="KW-0732">Signal</keyword>
<evidence type="ECO:0000256" key="5">
    <source>
        <dbReference type="ARBA" id="ARBA00023288"/>
    </source>
</evidence>
<accession>A0A0L7TDK0</accession>
<dbReference type="Pfam" id="PF04390">
    <property type="entry name" value="LptE"/>
    <property type="match status" value="1"/>
</dbReference>
<comment type="similarity">
    <text evidence="6">Belongs to the LptE lipoprotein family.</text>
</comment>
<dbReference type="PROSITE" id="PS51257">
    <property type="entry name" value="PROKAR_LIPOPROTEIN"/>
    <property type="match status" value="1"/>
</dbReference>
<comment type="caution">
    <text evidence="9">The sequence shown here is derived from an EMBL/GenBank/DDBJ whole genome shotgun (WGS) entry which is preliminary data.</text>
</comment>
<dbReference type="PANTHER" id="PTHR38098:SF1">
    <property type="entry name" value="LPS-ASSEMBLY LIPOPROTEIN LPTE"/>
    <property type="match status" value="1"/>
</dbReference>
<name>A0A0L7TDK0_9GAMM</name>
<evidence type="ECO:0000256" key="6">
    <source>
        <dbReference type="HAMAP-Rule" id="MF_01186"/>
    </source>
</evidence>
<feature type="compositionally biased region" description="Polar residues" evidence="7">
    <location>
        <begin position="183"/>
        <end position="192"/>
    </location>
</feature>
<dbReference type="Gene3D" id="3.30.160.150">
    <property type="entry name" value="Lipoprotein like domain"/>
    <property type="match status" value="1"/>
</dbReference>
<reference evidence="10 11" key="1">
    <citation type="journal article" date="2015" name="Int. J. Syst. Evol. Microbiol.">
        <title>Erwinia iniecta sp. nov., isolated from Russian wheat aphids (Diuraphis noxia).</title>
        <authorList>
            <person name="Campillo T."/>
            <person name="Luna E."/>
            <person name="Portier P."/>
            <person name="Fischer-Le Saux M."/>
            <person name="Lapitan N."/>
            <person name="Tisserat N.A."/>
            <person name="Leach J.E."/>
        </authorList>
    </citation>
    <scope>NUCLEOTIDE SEQUENCE [LARGE SCALE GENOMIC DNA]</scope>
    <source>
        <strain evidence="8 11">B120</strain>
        <strain evidence="9 10">B149</strain>
    </source>
</reference>
<dbReference type="EMBL" id="JRXE01000016">
    <property type="protein sequence ID" value="KOC89422.1"/>
    <property type="molecule type" value="Genomic_DNA"/>
</dbReference>
<dbReference type="GO" id="GO:0001530">
    <property type="term" value="F:lipopolysaccharide binding"/>
    <property type="evidence" value="ECO:0007669"/>
    <property type="project" value="TreeGrafter"/>
</dbReference>
<dbReference type="PANTHER" id="PTHR38098">
    <property type="entry name" value="LPS-ASSEMBLY LIPOPROTEIN LPTE"/>
    <property type="match status" value="1"/>
</dbReference>
<dbReference type="InterPro" id="IPR007485">
    <property type="entry name" value="LPS_assembly_LptE"/>
</dbReference>
<evidence type="ECO:0000256" key="3">
    <source>
        <dbReference type="ARBA" id="ARBA00023139"/>
    </source>
</evidence>
<evidence type="ECO:0000256" key="2">
    <source>
        <dbReference type="ARBA" id="ARBA00023136"/>
    </source>
</evidence>
<dbReference type="RefSeq" id="WP_052899809.1">
    <property type="nucleotide sequence ID" value="NZ_JRXE01000016.1"/>
</dbReference>
<sequence>MRHPILTLFLGLAVLVTAGCGFHLRGTTQVPSEMKTLILDSSDPYGPLARSVREQLRLNNVSIVDNPGLRDDIPSLRITGSTEGRDTASIFQDGRTAEYSMMMTVNAQVLLPNKGIYPISATVYRSFFDNPLAALAKDSEQEIIRQEMREQAAQQLVRKLLTVHAAQESLDDAAANNAAAAGSTVNPQTDSAPMSGAAGRQ</sequence>
<dbReference type="STRING" id="1560201.NG42_12730"/>
<keyword evidence="4 6" id="KW-0998">Cell outer membrane</keyword>
<organism evidence="9 10">
    <name type="scientific">Winslowiella iniecta</name>
    <dbReference type="NCBI Taxonomy" id="1560201"/>
    <lineage>
        <taxon>Bacteria</taxon>
        <taxon>Pseudomonadati</taxon>
        <taxon>Pseudomonadota</taxon>
        <taxon>Gammaproteobacteria</taxon>
        <taxon>Enterobacterales</taxon>
        <taxon>Erwiniaceae</taxon>
        <taxon>Winslowiella</taxon>
    </lineage>
</organism>
<protein>
    <recommendedName>
        <fullName evidence="6">LPS-assembly lipoprotein LptE</fullName>
    </recommendedName>
</protein>